<proteinExistence type="predicted"/>
<evidence type="ECO:0000313" key="1">
    <source>
        <dbReference type="EMBL" id="CAG9763274.1"/>
    </source>
</evidence>
<name>A0A9N9QG10_9CUCU</name>
<evidence type="ECO:0000313" key="2">
    <source>
        <dbReference type="Proteomes" id="UP001152799"/>
    </source>
</evidence>
<protein>
    <submittedName>
        <fullName evidence="1">Uncharacterized protein</fullName>
    </submittedName>
</protein>
<reference evidence="1" key="1">
    <citation type="submission" date="2022-01" db="EMBL/GenBank/DDBJ databases">
        <authorList>
            <person name="King R."/>
        </authorList>
    </citation>
    <scope>NUCLEOTIDE SEQUENCE</scope>
</reference>
<accession>A0A9N9QG10</accession>
<dbReference type="EMBL" id="OU892289">
    <property type="protein sequence ID" value="CAG9763274.1"/>
    <property type="molecule type" value="Genomic_DNA"/>
</dbReference>
<sequence>MPSDIILRKNRKKQPLNEKLQKFLDIKIQMAKADFLRCLDREITTIEDFENQQEQLEAILNLYLGPSKLKEEIDRGFRDSEPEKEETINELERKEFSVLVQDNLT</sequence>
<keyword evidence="2" id="KW-1185">Reference proteome</keyword>
<dbReference type="Proteomes" id="UP001152799">
    <property type="component" value="Chromosome 13"/>
</dbReference>
<dbReference type="AlphaFoldDB" id="A0A9N9QG10"/>
<organism evidence="1 2">
    <name type="scientific">Ceutorhynchus assimilis</name>
    <name type="common">cabbage seed weevil</name>
    <dbReference type="NCBI Taxonomy" id="467358"/>
    <lineage>
        <taxon>Eukaryota</taxon>
        <taxon>Metazoa</taxon>
        <taxon>Ecdysozoa</taxon>
        <taxon>Arthropoda</taxon>
        <taxon>Hexapoda</taxon>
        <taxon>Insecta</taxon>
        <taxon>Pterygota</taxon>
        <taxon>Neoptera</taxon>
        <taxon>Endopterygota</taxon>
        <taxon>Coleoptera</taxon>
        <taxon>Polyphaga</taxon>
        <taxon>Cucujiformia</taxon>
        <taxon>Curculionidae</taxon>
        <taxon>Ceutorhynchinae</taxon>
        <taxon>Ceutorhynchus</taxon>
    </lineage>
</organism>
<gene>
    <name evidence="1" type="ORF">CEUTPL_LOCUS3940</name>
</gene>